<proteinExistence type="predicted"/>
<dbReference type="Proteomes" id="UP001060085">
    <property type="component" value="Linkage Group LG05"/>
</dbReference>
<protein>
    <submittedName>
        <fullName evidence="1">Uncharacterized protein</fullName>
    </submittedName>
</protein>
<keyword evidence="2" id="KW-1185">Reference proteome</keyword>
<gene>
    <name evidence="1" type="ORF">M9H77_23699</name>
</gene>
<organism evidence="1 2">
    <name type="scientific">Catharanthus roseus</name>
    <name type="common">Madagascar periwinkle</name>
    <name type="synonym">Vinca rosea</name>
    <dbReference type="NCBI Taxonomy" id="4058"/>
    <lineage>
        <taxon>Eukaryota</taxon>
        <taxon>Viridiplantae</taxon>
        <taxon>Streptophyta</taxon>
        <taxon>Embryophyta</taxon>
        <taxon>Tracheophyta</taxon>
        <taxon>Spermatophyta</taxon>
        <taxon>Magnoliopsida</taxon>
        <taxon>eudicotyledons</taxon>
        <taxon>Gunneridae</taxon>
        <taxon>Pentapetalae</taxon>
        <taxon>asterids</taxon>
        <taxon>lamiids</taxon>
        <taxon>Gentianales</taxon>
        <taxon>Apocynaceae</taxon>
        <taxon>Rauvolfioideae</taxon>
        <taxon>Vinceae</taxon>
        <taxon>Catharanthinae</taxon>
        <taxon>Catharanthus</taxon>
    </lineage>
</organism>
<dbReference type="EMBL" id="CM044705">
    <property type="protein sequence ID" value="KAI5664376.1"/>
    <property type="molecule type" value="Genomic_DNA"/>
</dbReference>
<evidence type="ECO:0000313" key="1">
    <source>
        <dbReference type="EMBL" id="KAI5664376.1"/>
    </source>
</evidence>
<accession>A0ACC0AUH1</accession>
<reference evidence="2" key="1">
    <citation type="journal article" date="2023" name="Nat. Plants">
        <title>Single-cell RNA sequencing provides a high-resolution roadmap for understanding the multicellular compartmentation of specialized metabolism.</title>
        <authorList>
            <person name="Sun S."/>
            <person name="Shen X."/>
            <person name="Li Y."/>
            <person name="Li Y."/>
            <person name="Wang S."/>
            <person name="Li R."/>
            <person name="Zhang H."/>
            <person name="Shen G."/>
            <person name="Guo B."/>
            <person name="Wei J."/>
            <person name="Xu J."/>
            <person name="St-Pierre B."/>
            <person name="Chen S."/>
            <person name="Sun C."/>
        </authorList>
    </citation>
    <scope>NUCLEOTIDE SEQUENCE [LARGE SCALE GENOMIC DNA]</scope>
</reference>
<evidence type="ECO:0000313" key="2">
    <source>
        <dbReference type="Proteomes" id="UP001060085"/>
    </source>
</evidence>
<name>A0ACC0AUH1_CATRO</name>
<sequence>MNNCGALKFEYELQGWKEIQEQLQPGQRPQDRPDLTSRVFRAKLQDLKYQLFKKEIFGKVAARVYVIEYQKRGLSHAHILIILKNEYKIKSPYQFDKFVCAELPDKNRFLELFNLVVKHMMHGPRREKNKRNFCLANGV</sequence>
<comment type="caution">
    <text evidence="1">The sequence shown here is derived from an EMBL/GenBank/DDBJ whole genome shotgun (WGS) entry which is preliminary data.</text>
</comment>